<organism evidence="6 7">
    <name type="scientific">Meloidogyne graminicola</name>
    <dbReference type="NCBI Taxonomy" id="189291"/>
    <lineage>
        <taxon>Eukaryota</taxon>
        <taxon>Metazoa</taxon>
        <taxon>Ecdysozoa</taxon>
        <taxon>Nematoda</taxon>
        <taxon>Chromadorea</taxon>
        <taxon>Rhabditida</taxon>
        <taxon>Tylenchina</taxon>
        <taxon>Tylenchomorpha</taxon>
        <taxon>Tylenchoidea</taxon>
        <taxon>Meloidogynidae</taxon>
        <taxon>Meloidogyninae</taxon>
        <taxon>Meloidogyne</taxon>
    </lineage>
</organism>
<accession>A0A8S9ZTW7</accession>
<dbReference type="InterPro" id="IPR036880">
    <property type="entry name" value="Kunitz_BPTI_sf"/>
</dbReference>
<feature type="signal peptide" evidence="3">
    <location>
        <begin position="1"/>
        <end position="23"/>
    </location>
</feature>
<dbReference type="InterPro" id="IPR020901">
    <property type="entry name" value="Prtase_inh_Kunz-CS"/>
</dbReference>
<reference evidence="6" key="1">
    <citation type="journal article" date="2020" name="Ecol. Evol.">
        <title>Genome structure and content of the rice root-knot nematode (Meloidogyne graminicola).</title>
        <authorList>
            <person name="Phan N.T."/>
            <person name="Danchin E.G.J."/>
            <person name="Klopp C."/>
            <person name="Perfus-Barbeoch L."/>
            <person name="Kozlowski D.K."/>
            <person name="Koutsovoulos G.D."/>
            <person name="Lopez-Roques C."/>
            <person name="Bouchez O."/>
            <person name="Zahm M."/>
            <person name="Besnard G."/>
            <person name="Bellafiore S."/>
        </authorList>
    </citation>
    <scope>NUCLEOTIDE SEQUENCE</scope>
    <source>
        <strain evidence="6">VN-18</strain>
    </source>
</reference>
<evidence type="ECO:0000313" key="7">
    <source>
        <dbReference type="Proteomes" id="UP000605970"/>
    </source>
</evidence>
<dbReference type="EMBL" id="JABEBT010000028">
    <property type="protein sequence ID" value="KAF7636562.1"/>
    <property type="molecule type" value="Genomic_DNA"/>
</dbReference>
<feature type="domain" description="Thyroglobulin type-1" evidence="5">
    <location>
        <begin position="97"/>
        <end position="161"/>
    </location>
</feature>
<sequence length="374" mass="41153">MVRRSIFIYFLIINLFELFQVNATPQTGPCTLNSGILASLPIPLPKLPGTNPKLKCTDKGYFELIQCFSDYCVCVDPSTGSEAISTKSSSSKINPQCGRCHRSLARYYKDSDDFIFRPLCDAKTGNYAPKQCKDDKHCFCVNVLNGLKLSKEEKPNSLTTCDDGQYDFSIDKSQITKTNKLPNGLTVEQHIPIGNPICKLPKDLGESNCNGKKAKGGGIKKFKWYFDVETFECLAFNYNGCGGNKNRFDSVTECWDQCKLADMAGCAGMTVPATNAHGHTIVCSSMEAGSTPVQSCPASYRCTMLTFMGVCCHSTTQDLYERNYRPTCHNGKNPILTEAGGTPSNLIGKKCSDNFCPSNSSCIEKEIFAHCCPR</sequence>
<dbReference type="Gene3D" id="4.10.800.10">
    <property type="entry name" value="Thyroglobulin type-1"/>
    <property type="match status" value="2"/>
</dbReference>
<dbReference type="Pfam" id="PF00086">
    <property type="entry name" value="Thyroglobulin_1"/>
    <property type="match status" value="2"/>
</dbReference>
<dbReference type="PROSITE" id="PS50279">
    <property type="entry name" value="BPTI_KUNITZ_2"/>
    <property type="match status" value="1"/>
</dbReference>
<dbReference type="PROSITE" id="PS00280">
    <property type="entry name" value="BPTI_KUNITZ_1"/>
    <property type="match status" value="1"/>
</dbReference>
<evidence type="ECO:0000313" key="6">
    <source>
        <dbReference type="EMBL" id="KAF7636562.1"/>
    </source>
</evidence>
<dbReference type="GO" id="GO:0004867">
    <property type="term" value="F:serine-type endopeptidase inhibitor activity"/>
    <property type="evidence" value="ECO:0007669"/>
    <property type="project" value="InterPro"/>
</dbReference>
<dbReference type="SUPFAM" id="SSF57362">
    <property type="entry name" value="BPTI-like"/>
    <property type="match status" value="1"/>
</dbReference>
<feature type="chain" id="PRO_5035821518" evidence="3">
    <location>
        <begin position="24"/>
        <end position="374"/>
    </location>
</feature>
<feature type="domain" description="BPTI/Kunitz inhibitor" evidence="4">
    <location>
        <begin position="198"/>
        <end position="258"/>
    </location>
</feature>
<dbReference type="InterPro" id="IPR002223">
    <property type="entry name" value="Kunitz_BPTI"/>
</dbReference>
<keyword evidence="3" id="KW-0732">Signal</keyword>
<gene>
    <name evidence="6" type="ORF">Mgra_00003953</name>
</gene>
<evidence type="ECO:0000256" key="3">
    <source>
        <dbReference type="SAM" id="SignalP"/>
    </source>
</evidence>
<dbReference type="SUPFAM" id="SSF57610">
    <property type="entry name" value="Thyroglobulin type-1 domain"/>
    <property type="match status" value="2"/>
</dbReference>
<comment type="caution">
    <text evidence="6">The sequence shown here is derived from an EMBL/GenBank/DDBJ whole genome shotgun (WGS) entry which is preliminary data.</text>
</comment>
<keyword evidence="7" id="KW-1185">Reference proteome</keyword>
<evidence type="ECO:0000256" key="1">
    <source>
        <dbReference type="ARBA" id="ARBA00023157"/>
    </source>
</evidence>
<dbReference type="Pfam" id="PF00014">
    <property type="entry name" value="Kunitz_BPTI"/>
    <property type="match status" value="1"/>
</dbReference>
<keyword evidence="1" id="KW-1015">Disulfide bond</keyword>
<name>A0A8S9ZTW7_9BILA</name>
<evidence type="ECO:0000259" key="5">
    <source>
        <dbReference type="PROSITE" id="PS51162"/>
    </source>
</evidence>
<protein>
    <submittedName>
        <fullName evidence="6">BPTI/Kunitz inhibitor domain-containing protein</fullName>
    </submittedName>
</protein>
<dbReference type="SMART" id="SM00131">
    <property type="entry name" value="KU"/>
    <property type="match status" value="1"/>
</dbReference>
<dbReference type="Proteomes" id="UP000605970">
    <property type="component" value="Unassembled WGS sequence"/>
</dbReference>
<dbReference type="PROSITE" id="PS51162">
    <property type="entry name" value="THYROGLOBULIN_1_2"/>
    <property type="match status" value="1"/>
</dbReference>
<dbReference type="PANTHER" id="PTHR47248:SF7">
    <property type="entry name" value="BPTI_KUNITZ INHIBITOR DOMAIN-CONTAINING PROTEIN"/>
    <property type="match status" value="1"/>
</dbReference>
<comment type="caution">
    <text evidence="2">Lacks conserved residue(s) required for the propagation of feature annotation.</text>
</comment>
<dbReference type="OrthoDB" id="4473401at2759"/>
<dbReference type="Gene3D" id="4.10.410.10">
    <property type="entry name" value="Pancreatic trypsin inhibitor Kunitz domain"/>
    <property type="match status" value="1"/>
</dbReference>
<dbReference type="PRINTS" id="PR00759">
    <property type="entry name" value="BASICPTASE"/>
</dbReference>
<proteinExistence type="predicted"/>
<dbReference type="InterPro" id="IPR000716">
    <property type="entry name" value="Thyroglobulin_1"/>
</dbReference>
<dbReference type="AlphaFoldDB" id="A0A8S9ZTW7"/>
<dbReference type="InterPro" id="IPR052861">
    <property type="entry name" value="BPTI/Kunitz_domain"/>
</dbReference>
<dbReference type="SMART" id="SM00211">
    <property type="entry name" value="TY"/>
    <property type="match status" value="2"/>
</dbReference>
<evidence type="ECO:0000259" key="4">
    <source>
        <dbReference type="PROSITE" id="PS50279"/>
    </source>
</evidence>
<dbReference type="PANTHER" id="PTHR47248">
    <property type="entry name" value="PROTEIN CBG06772"/>
    <property type="match status" value="1"/>
</dbReference>
<evidence type="ECO:0000256" key="2">
    <source>
        <dbReference type="PROSITE-ProRule" id="PRU00500"/>
    </source>
</evidence>
<dbReference type="InterPro" id="IPR036857">
    <property type="entry name" value="Thyroglobulin_1_sf"/>
</dbReference>
<dbReference type="PROSITE" id="PS00484">
    <property type="entry name" value="THYROGLOBULIN_1_1"/>
    <property type="match status" value="1"/>
</dbReference>